<dbReference type="EMBL" id="CASHSV030000109">
    <property type="protein sequence ID" value="CAJ2647772.1"/>
    <property type="molecule type" value="Genomic_DNA"/>
</dbReference>
<comment type="caution">
    <text evidence="1">The sequence shown here is derived from an EMBL/GenBank/DDBJ whole genome shotgun (WGS) entry which is preliminary data.</text>
</comment>
<dbReference type="Proteomes" id="UP001177021">
    <property type="component" value="Unassembled WGS sequence"/>
</dbReference>
<sequence length="1106" mass="127195">MSCLAWNCRGLRNPRTVRALKKLIIDKDPSCVFLSETRKKDFELNFMRNFNGFSGMMAVSCNGDGKSRAGGLALIWKERTDVEILSFSLHHIDALISLEEGGEKWRCTGIYGYPESSLKYKTCELITQLADMNDTNKWLIMGDFNLILSHDEKEGGGGVNFPSINLFRDTLENHNMASVTHLTRHSSDHMPLLLRLAPRKLKMRSNKRKLLRFEECWMRDANIIDIVKTEWNKPIASMNNKITDCVAELARWGNDRFGDVPKQIKITKTKINELNRMSRQDGIITELRRQEAKLDDLLESEEIWWAQRSRALWLNHGDQNTKFFHQKASQRKTRNWVDNILDDHGETFTDEDDIAKVFTNFFQDLFTSCNPVRISEAVEVVQNRLSEAMKDILDEEFTEEETFLPQRGLRQGDPLSPYLFILCAEVFSGLLIKAQEENVLHGIRIAREAPSISHLFFADDSLIFCRDSHQDAQTVNEILDLYQMASGQLINLDKSEISFSRNVPEAKKNLFQGWMQIKAVECPSKYLGLPAFVGRSKQQVFNFVQDRVWKKLKGWKGNHMSYAAREVLIKAVAQSIPTYVMSCFKLPDSLCDHIESMISKFWWGSKHGERKIHWVAWKSLCKEKKEGGMGFRTIKEFNLAMLAKQGWRILQNEESLLTRCLKGRYFPRSNFLHATLGYNPSYTWRSIFLARLEIIDHAGLWKVGDGQSIKIWEDNWLPFQQGYKVWSPKPNNCDLVVVADLLHEEHGGWNYQLINDTFLPFEAQQISQIPLSFNKPPDCFMWGANKAGEFSVRSAYKFLKKRYEVLNSNQSILPQESSIWSKLWQIKTIPRHLQLMWRIIHNRLPVREALFKRGVICYPLCCLCDGANESIDHLFMGCDWTKTVWFASNLGVNFAAYCEATISFSEWVSKVIMHQDIEVVQLVLSICYEIWKVRNTRCFEGAELPNALSCWNNAHKSISPNNDGNWGLAAVIRDADGCVVAAACWYLPVLPQSDVAEGLALLKGMKFAKDLLFRKLTIESDSSNVITAINKSQHQQSYLGAIIEECRSLFPSFNNLNFFHIRRVANQAAHYLAKFVIFSCSDFIWIEETPSCISAVVALDLLPLID</sequence>
<evidence type="ECO:0000313" key="2">
    <source>
        <dbReference type="Proteomes" id="UP001177021"/>
    </source>
</evidence>
<keyword evidence="2" id="KW-1185">Reference proteome</keyword>
<accession>A0ACB0JTW5</accession>
<gene>
    <name evidence="1" type="ORF">MILVUS5_LOCUS16228</name>
</gene>
<organism evidence="1 2">
    <name type="scientific">Trifolium pratense</name>
    <name type="common">Red clover</name>
    <dbReference type="NCBI Taxonomy" id="57577"/>
    <lineage>
        <taxon>Eukaryota</taxon>
        <taxon>Viridiplantae</taxon>
        <taxon>Streptophyta</taxon>
        <taxon>Embryophyta</taxon>
        <taxon>Tracheophyta</taxon>
        <taxon>Spermatophyta</taxon>
        <taxon>Magnoliopsida</taxon>
        <taxon>eudicotyledons</taxon>
        <taxon>Gunneridae</taxon>
        <taxon>Pentapetalae</taxon>
        <taxon>rosids</taxon>
        <taxon>fabids</taxon>
        <taxon>Fabales</taxon>
        <taxon>Fabaceae</taxon>
        <taxon>Papilionoideae</taxon>
        <taxon>50 kb inversion clade</taxon>
        <taxon>NPAAA clade</taxon>
        <taxon>Hologalegina</taxon>
        <taxon>IRL clade</taxon>
        <taxon>Trifolieae</taxon>
        <taxon>Trifolium</taxon>
    </lineage>
</organism>
<name>A0ACB0JTW5_TRIPR</name>
<evidence type="ECO:0000313" key="1">
    <source>
        <dbReference type="EMBL" id="CAJ2647772.1"/>
    </source>
</evidence>
<proteinExistence type="predicted"/>
<protein>
    <submittedName>
        <fullName evidence="1">Uncharacterized protein</fullName>
    </submittedName>
</protein>
<reference evidence="1" key="1">
    <citation type="submission" date="2023-10" db="EMBL/GenBank/DDBJ databases">
        <authorList>
            <person name="Rodriguez Cubillos JULIANA M."/>
            <person name="De Vega J."/>
        </authorList>
    </citation>
    <scope>NUCLEOTIDE SEQUENCE</scope>
</reference>